<dbReference type="Proteomes" id="UP000229191">
    <property type="component" value="Unassembled WGS sequence"/>
</dbReference>
<proteinExistence type="predicted"/>
<evidence type="ECO:0000313" key="2">
    <source>
        <dbReference type="Proteomes" id="UP000229191"/>
    </source>
</evidence>
<sequence length="232" mass="25949">MIGQKTCFFVYPHHHKPLFHNWEWVKNEKSIYLYPSFDKEGKQKFKIYDKISNMLEKQVELISLPIMDDIASAVKSGGEYRQNLGTSELSELVGQAIQLLTDEYSFLTPKVTPPVVQIKPDGVINIETAVNTSTPVASVDLKVNWRNKEPGVLECVGLTLTSKYSNLARAGLFLKKIDPDKMIEAKVREPNKVLGDVIRAQMKLRGVNVTRAGYTVDGSNVGVVVQGTKNII</sequence>
<dbReference type="EMBL" id="PEVB01000044">
    <property type="protein sequence ID" value="PIV07612.1"/>
    <property type="molecule type" value="Genomic_DNA"/>
</dbReference>
<gene>
    <name evidence="1" type="ORF">COS53_01540</name>
</gene>
<organism evidence="1 2">
    <name type="scientific">Candidatus Shapirobacteria bacterium CG03_land_8_20_14_0_80_35_14</name>
    <dbReference type="NCBI Taxonomy" id="1974878"/>
    <lineage>
        <taxon>Bacteria</taxon>
        <taxon>Candidatus Shapironibacteriota</taxon>
    </lineage>
</organism>
<protein>
    <submittedName>
        <fullName evidence="1">Uncharacterized protein</fullName>
    </submittedName>
</protein>
<name>A0A2M7BQ53_9BACT</name>
<reference evidence="2" key="1">
    <citation type="submission" date="2017-09" db="EMBL/GenBank/DDBJ databases">
        <title>Depth-based differentiation of microbial function through sediment-hosted aquifers and enrichment of novel symbionts in the deep terrestrial subsurface.</title>
        <authorList>
            <person name="Probst A.J."/>
            <person name="Ladd B."/>
            <person name="Jarett J.K."/>
            <person name="Geller-Mcgrath D.E."/>
            <person name="Sieber C.M.K."/>
            <person name="Emerson J.B."/>
            <person name="Anantharaman K."/>
            <person name="Thomas B.C."/>
            <person name="Malmstrom R."/>
            <person name="Stieglmeier M."/>
            <person name="Klingl A."/>
            <person name="Woyke T."/>
            <person name="Ryan C.M."/>
            <person name="Banfield J.F."/>
        </authorList>
    </citation>
    <scope>NUCLEOTIDE SEQUENCE [LARGE SCALE GENOMIC DNA]</scope>
</reference>
<accession>A0A2M7BQ53</accession>
<evidence type="ECO:0000313" key="1">
    <source>
        <dbReference type="EMBL" id="PIV07612.1"/>
    </source>
</evidence>
<dbReference type="AlphaFoldDB" id="A0A2M7BQ53"/>
<comment type="caution">
    <text evidence="1">The sequence shown here is derived from an EMBL/GenBank/DDBJ whole genome shotgun (WGS) entry which is preliminary data.</text>
</comment>